<evidence type="ECO:0000256" key="10">
    <source>
        <dbReference type="ARBA" id="ARBA00022801"/>
    </source>
</evidence>
<keyword evidence="38" id="KW-1185">Reference proteome</keyword>
<evidence type="ECO:0000256" key="4">
    <source>
        <dbReference type="ARBA" id="ARBA00010701"/>
    </source>
</evidence>
<keyword evidence="19" id="KW-0966">Cell projection</keyword>
<protein>
    <recommendedName>
        <fullName evidence="30">Diacylglycerol lipase-alpha</fullName>
        <ecNumber evidence="21">3.1.1.116</ecNumber>
    </recommendedName>
    <alternativeName>
        <fullName evidence="32">Neural stem cell-derived dendrite regulator</fullName>
    </alternativeName>
    <alternativeName>
        <fullName evidence="31">Sn1-specific diacylglycerol lipase alpha</fullName>
    </alternativeName>
</protein>
<comment type="catalytic activity">
    <reaction evidence="25">
        <text>1-(9Z-octadecenoyl)-2-(9Z,12Z-octadecadienoyl)-sn-glycerol + H2O = 2-(9Z,12Z-octadecadienoyl)-glycerol + (9Z)-octadecenoate + H(+)</text>
        <dbReference type="Rhea" id="RHEA:38523"/>
        <dbReference type="ChEBI" id="CHEBI:15377"/>
        <dbReference type="ChEBI" id="CHEBI:15378"/>
        <dbReference type="ChEBI" id="CHEBI:30823"/>
        <dbReference type="ChEBI" id="CHEBI:75450"/>
        <dbReference type="ChEBI" id="CHEBI:75457"/>
    </reaction>
    <physiologicalReaction direction="left-to-right" evidence="25">
        <dbReference type="Rhea" id="RHEA:38524"/>
    </physiologicalReaction>
</comment>
<comment type="catalytic activity">
    <reaction evidence="27">
        <text>1-octadecanoyl-2-(5Z,8Z,11Z,14Z-eicosatetraenoyl)-sn-glycerol + H2O = 2-(5Z,8Z,11Z,14Z-eicosatetraenoyl)-glycerol + octadecanoate + H(+)</text>
        <dbReference type="Rhea" id="RHEA:38507"/>
        <dbReference type="ChEBI" id="CHEBI:15377"/>
        <dbReference type="ChEBI" id="CHEBI:15378"/>
        <dbReference type="ChEBI" id="CHEBI:25629"/>
        <dbReference type="ChEBI" id="CHEBI:52392"/>
        <dbReference type="ChEBI" id="CHEBI:75728"/>
    </reaction>
    <physiologicalReaction direction="left-to-right" evidence="27">
        <dbReference type="Rhea" id="RHEA:38508"/>
    </physiologicalReaction>
</comment>
<dbReference type="FunFam" id="3.40.50.1820:FF:000015">
    <property type="entry name" value="Sn1-specific diacylglycerol lipase alpha"/>
    <property type="match status" value="1"/>
</dbReference>
<keyword evidence="12" id="KW-0442">Lipid degradation</keyword>
<comment type="catalytic activity">
    <reaction evidence="20">
        <text>a 1,2-diacyl-sn-glycerol + H2O = a 2-acylglycerol + a fatty acid + H(+)</text>
        <dbReference type="Rhea" id="RHEA:33275"/>
        <dbReference type="ChEBI" id="CHEBI:15377"/>
        <dbReference type="ChEBI" id="CHEBI:15378"/>
        <dbReference type="ChEBI" id="CHEBI:17389"/>
        <dbReference type="ChEBI" id="CHEBI:17815"/>
        <dbReference type="ChEBI" id="CHEBI:28868"/>
        <dbReference type="EC" id="3.1.1.116"/>
    </reaction>
    <physiologicalReaction direction="left-to-right" evidence="20">
        <dbReference type="Rhea" id="RHEA:33276"/>
    </physiologicalReaction>
</comment>
<evidence type="ECO:0000313" key="37">
    <source>
        <dbReference type="EnsemblMetazoa" id="XP_024082483.1"/>
    </source>
</evidence>
<evidence type="ECO:0000259" key="36">
    <source>
        <dbReference type="Pfam" id="PF01764"/>
    </source>
</evidence>
<comment type="subunit">
    <text evidence="29">Interacts (via C-terminal) with CAMK2A; leading to the phosphorylation and inhibition of DAGLA enzymatic activity. Interacts (via PPXXF motif) with HOMER1 and HOMER2; this interaction is required for DAGLA membrane localization.</text>
</comment>
<evidence type="ECO:0000256" key="16">
    <source>
        <dbReference type="ARBA" id="ARBA00023136"/>
    </source>
</evidence>
<dbReference type="GO" id="GO:0019369">
    <property type="term" value="P:arachidonate metabolic process"/>
    <property type="evidence" value="ECO:0007669"/>
    <property type="project" value="TreeGrafter"/>
</dbReference>
<reference evidence="37" key="1">
    <citation type="submission" date="2022-01" db="UniProtKB">
        <authorList>
            <consortium name="EnsemblMetazoa"/>
        </authorList>
    </citation>
    <scope>IDENTIFICATION</scope>
</reference>
<evidence type="ECO:0000256" key="9">
    <source>
        <dbReference type="ARBA" id="ARBA00022753"/>
    </source>
</evidence>
<evidence type="ECO:0000256" key="8">
    <source>
        <dbReference type="ARBA" id="ARBA00022723"/>
    </source>
</evidence>
<evidence type="ECO:0000256" key="26">
    <source>
        <dbReference type="ARBA" id="ARBA00050861"/>
    </source>
</evidence>
<dbReference type="GO" id="GO:0046340">
    <property type="term" value="P:diacylglycerol catabolic process"/>
    <property type="evidence" value="ECO:0007669"/>
    <property type="project" value="TreeGrafter"/>
</dbReference>
<dbReference type="PANTHER" id="PTHR45792">
    <property type="entry name" value="DIACYLGLYCEROL LIPASE HOMOLOG-RELATED"/>
    <property type="match status" value="1"/>
</dbReference>
<evidence type="ECO:0000256" key="20">
    <source>
        <dbReference type="ARBA" id="ARBA00024531"/>
    </source>
</evidence>
<dbReference type="AlphaFoldDB" id="A0A8I6SJP8"/>
<comment type="catalytic activity">
    <reaction evidence="23">
        <text>1,2-di-(9Z-octadecenoyl)-sn-glycerol + H2O = 2-(9Z-octadecenoyl)-glycerol + (9Z)-octadecenoate + H(+)</text>
        <dbReference type="Rhea" id="RHEA:38511"/>
        <dbReference type="ChEBI" id="CHEBI:15377"/>
        <dbReference type="ChEBI" id="CHEBI:15378"/>
        <dbReference type="ChEBI" id="CHEBI:30823"/>
        <dbReference type="ChEBI" id="CHEBI:52333"/>
        <dbReference type="ChEBI" id="CHEBI:73990"/>
    </reaction>
    <physiologicalReaction direction="left-to-right" evidence="23">
        <dbReference type="Rhea" id="RHEA:38512"/>
    </physiologicalReaction>
</comment>
<comment type="cofactor">
    <cofactor evidence="1">
        <name>Ca(2+)</name>
        <dbReference type="ChEBI" id="CHEBI:29108"/>
    </cofactor>
</comment>
<keyword evidence="10" id="KW-0378">Hydrolase</keyword>
<evidence type="ECO:0000256" key="7">
    <source>
        <dbReference type="ARBA" id="ARBA00022692"/>
    </source>
</evidence>
<evidence type="ECO:0000256" key="23">
    <source>
        <dbReference type="ARBA" id="ARBA00048382"/>
    </source>
</evidence>
<keyword evidence="6" id="KW-0597">Phosphoprotein</keyword>
<evidence type="ECO:0000256" key="21">
    <source>
        <dbReference type="ARBA" id="ARBA00026104"/>
    </source>
</evidence>
<evidence type="ECO:0000256" key="22">
    <source>
        <dbReference type="ARBA" id="ARBA00037872"/>
    </source>
</evidence>
<keyword evidence="16 35" id="KW-0472">Membrane</keyword>
<evidence type="ECO:0000256" key="14">
    <source>
        <dbReference type="ARBA" id="ARBA00023018"/>
    </source>
</evidence>
<evidence type="ECO:0000256" key="1">
    <source>
        <dbReference type="ARBA" id="ARBA00001913"/>
    </source>
</evidence>
<evidence type="ECO:0000256" key="12">
    <source>
        <dbReference type="ARBA" id="ARBA00022963"/>
    </source>
</evidence>
<sequence length="1055" mass="118239">MPGLVAFRRRWNVGSDDLVVPGLFLLVLHLSWLVVLVMLLIVGDLKNGVPCAYWLWLICVSYVGVLGMLCVLDGSLSLLATRGGILDTHPRRFVKYIMYLTLLMMLFEMVILSFGVHWLVYNYRTCPIEGFKQVFLGMVIWNWVIDIAILLTGWCVFDTAGRSWVKMKKYQLSMKESESRFQYKRSGNRARNWRQRKVLRAYQDSWDQRCKIIFCCIRSSDRKKNSFTDIARMLSDFFRDLDVVPSDVVAGLILLRKFQKIEQESNVAQRKNGIYEYLSGVPVTPKTKFLPLGNTEHYKHFEAVIHYMHFALAAYGWPLFFLTTPVTKMCTLCQNLSCQLCRSNQNVNGDNCCGCNYAALRAMLSKGEVSIIYSTFHVDVAETAFFVAVDYNRSKIVVSIRGTLSIQDVLTDLNAESETLPLNPPREDWLGHKGMVQAAIYMKDKLEKENILNEAFAVAANEKPNQRFALCLVGHSLGAGTAAILAILLRQNYPDLQCFAYSPPGGLLSLPAVQYTKSFVTSVVLGKDLVPRIGLHQLEALRADLINAIKRSKDPKWKIITCSVFCCGCASMPTSAVELKGDTATMTAYQLEKDKARAAAVHPNDSSISLTLHQPLYPPGSIIHVVRHHPSKTEQVLKKHDPVYQAIWANNTDFNEVLISPVMIQDHMPDKVLEALNKVITSLGPAKPQRVSGNNNNSSSSASELEHCHLLAGSSTLPSHRICLETSFTSRRTGTKDDIEIGRGTSHLPWEFNSLIPLQEQNSCPPAIMRRHSCEPIHDDWFGLAPLATPESFSEVSSISSRASSLFFGPKDSKPKPHCPVKESHSVRFDENVESRTDSRVLSPAKDHWNILSRIFKRKKKDKEEEEEKLEDKEEIKHDETVHETVNEIMRLDDSYTSTESSPLLSSLHLLTDQRLAEILGRPLATSKTCDDSITSSSFHSQELPENTLSSDSVTVNAEVHNISALRSESSVGGDSLLEDIERSLNINLSRTGSLAKLSLSRHGSVPKLTEVSIDIDDDSTKLVNDRERINSLGSSSSSKYLYPILHVNHGESSV</sequence>
<dbReference type="GO" id="GO:0098921">
    <property type="term" value="P:retrograde trans-synaptic signaling by endocannabinoid"/>
    <property type="evidence" value="ECO:0007669"/>
    <property type="project" value="UniProtKB-ARBA"/>
</dbReference>
<accession>A0A8I6SJP8</accession>
<evidence type="ECO:0000256" key="28">
    <source>
        <dbReference type="ARBA" id="ARBA00052463"/>
    </source>
</evidence>
<dbReference type="GeneID" id="106669327"/>
<feature type="transmembrane region" description="Helical" evidence="35">
    <location>
        <begin position="96"/>
        <end position="120"/>
    </location>
</feature>
<feature type="transmembrane region" description="Helical" evidence="35">
    <location>
        <begin position="53"/>
        <end position="76"/>
    </location>
</feature>
<dbReference type="Proteomes" id="UP000494040">
    <property type="component" value="Unassembled WGS sequence"/>
</dbReference>
<evidence type="ECO:0000256" key="13">
    <source>
        <dbReference type="ARBA" id="ARBA00022989"/>
    </source>
</evidence>
<dbReference type="OrthoDB" id="438440at2759"/>
<dbReference type="CDD" id="cd00519">
    <property type="entry name" value="Lipase_3"/>
    <property type="match status" value="1"/>
</dbReference>
<evidence type="ECO:0000256" key="32">
    <source>
        <dbReference type="ARBA" id="ARBA00082132"/>
    </source>
</evidence>
<name>A0A8I6SJP8_CIMLE</name>
<evidence type="ECO:0000256" key="34">
    <source>
        <dbReference type="SAM" id="MobiDB-lite"/>
    </source>
</evidence>
<evidence type="ECO:0000256" key="15">
    <source>
        <dbReference type="ARBA" id="ARBA00023098"/>
    </source>
</evidence>
<dbReference type="InterPro" id="IPR052214">
    <property type="entry name" value="DAG_Lipase-Related"/>
</dbReference>
<dbReference type="Gene3D" id="3.40.50.1820">
    <property type="entry name" value="alpha/beta hydrolase"/>
    <property type="match status" value="1"/>
</dbReference>
<dbReference type="EnsemblMetazoa" id="XM_024226715.1">
    <property type="protein sequence ID" value="XP_024082483.1"/>
    <property type="gene ID" value="LOC106669327"/>
</dbReference>
<feature type="region of interest" description="Disordered" evidence="34">
    <location>
        <begin position="685"/>
        <end position="704"/>
    </location>
</feature>
<keyword evidence="9" id="KW-0967">Endosome</keyword>
<keyword evidence="17" id="KW-0325">Glycoprotein</keyword>
<evidence type="ECO:0000256" key="5">
    <source>
        <dbReference type="ARBA" id="ARBA00022475"/>
    </source>
</evidence>
<evidence type="ECO:0000256" key="31">
    <source>
        <dbReference type="ARBA" id="ARBA00081678"/>
    </source>
</evidence>
<dbReference type="PANTHER" id="PTHR45792:SF8">
    <property type="entry name" value="DIACYLGLYCEROL LIPASE-ALPHA"/>
    <property type="match status" value="1"/>
</dbReference>
<keyword evidence="18" id="KW-0628">Postsynaptic cell membrane</keyword>
<keyword evidence="8" id="KW-0479">Metal-binding</keyword>
<feature type="domain" description="Fungal lipase-type" evidence="36">
    <location>
        <begin position="397"/>
        <end position="533"/>
    </location>
</feature>
<keyword evidence="5" id="KW-1003">Cell membrane</keyword>
<keyword evidence="14" id="KW-0770">Synapse</keyword>
<keyword evidence="33" id="KW-0175">Coiled coil</keyword>
<dbReference type="RefSeq" id="XP_024082483.1">
    <property type="nucleotide sequence ID" value="XM_024226715.1"/>
</dbReference>
<evidence type="ECO:0000256" key="18">
    <source>
        <dbReference type="ARBA" id="ARBA00023257"/>
    </source>
</evidence>
<proteinExistence type="inferred from homology"/>
<evidence type="ECO:0000256" key="24">
    <source>
        <dbReference type="ARBA" id="ARBA00050486"/>
    </source>
</evidence>
<evidence type="ECO:0000256" key="19">
    <source>
        <dbReference type="ARBA" id="ARBA00023273"/>
    </source>
</evidence>
<feature type="region of interest" description="Disordered" evidence="34">
    <location>
        <begin position="927"/>
        <end position="952"/>
    </location>
</feature>
<organism evidence="37 38">
    <name type="scientific">Cimex lectularius</name>
    <name type="common">Bed bug</name>
    <name type="synonym">Acanthia lectularia</name>
    <dbReference type="NCBI Taxonomy" id="79782"/>
    <lineage>
        <taxon>Eukaryota</taxon>
        <taxon>Metazoa</taxon>
        <taxon>Ecdysozoa</taxon>
        <taxon>Arthropoda</taxon>
        <taxon>Hexapoda</taxon>
        <taxon>Insecta</taxon>
        <taxon>Pterygota</taxon>
        <taxon>Neoptera</taxon>
        <taxon>Paraneoptera</taxon>
        <taxon>Hemiptera</taxon>
        <taxon>Heteroptera</taxon>
        <taxon>Panheteroptera</taxon>
        <taxon>Cimicomorpha</taxon>
        <taxon>Cimicidae</taxon>
        <taxon>Cimex</taxon>
    </lineage>
</organism>
<evidence type="ECO:0000256" key="17">
    <source>
        <dbReference type="ARBA" id="ARBA00023180"/>
    </source>
</evidence>
<dbReference type="GO" id="GO:0004465">
    <property type="term" value="F:lipoprotein lipase activity"/>
    <property type="evidence" value="ECO:0007669"/>
    <property type="project" value="TreeGrafter"/>
</dbReference>
<evidence type="ECO:0000256" key="33">
    <source>
        <dbReference type="SAM" id="Coils"/>
    </source>
</evidence>
<keyword evidence="15" id="KW-0443">Lipid metabolism</keyword>
<evidence type="ECO:0000256" key="2">
    <source>
        <dbReference type="ARBA" id="ARBA00004332"/>
    </source>
</evidence>
<feature type="compositionally biased region" description="Low complexity" evidence="34">
    <location>
        <begin position="692"/>
        <end position="703"/>
    </location>
</feature>
<evidence type="ECO:0000256" key="35">
    <source>
        <dbReference type="SAM" id="Phobius"/>
    </source>
</evidence>
<dbReference type="GO" id="GO:0098839">
    <property type="term" value="C:postsynaptic density membrane"/>
    <property type="evidence" value="ECO:0007669"/>
    <property type="project" value="UniProtKB-SubCell"/>
</dbReference>
<keyword evidence="7 35" id="KW-0812">Transmembrane</keyword>
<evidence type="ECO:0000256" key="25">
    <source>
        <dbReference type="ARBA" id="ARBA00050709"/>
    </source>
</evidence>
<dbReference type="GO" id="GO:0031901">
    <property type="term" value="C:early endosome membrane"/>
    <property type="evidence" value="ECO:0007669"/>
    <property type="project" value="UniProtKB-SubCell"/>
</dbReference>
<dbReference type="SUPFAM" id="SSF53474">
    <property type="entry name" value="alpha/beta-Hydrolases"/>
    <property type="match status" value="1"/>
</dbReference>
<dbReference type="InterPro" id="IPR002921">
    <property type="entry name" value="Fungal_lipase-type"/>
</dbReference>
<comment type="catalytic activity">
    <reaction evidence="26">
        <text>1-(9Z-octadecenoyl)-2-(5Z,8Z,11Z,14Z-eicosatetraenoyl)-sn-glycerol + H2O = 2-(5Z,8Z,11Z,14Z-eicosatetraenoyl)-glycerol + (9Z)-octadecenoate + H(+)</text>
        <dbReference type="Rhea" id="RHEA:38515"/>
        <dbReference type="ChEBI" id="CHEBI:15377"/>
        <dbReference type="ChEBI" id="CHEBI:15378"/>
        <dbReference type="ChEBI" id="CHEBI:30823"/>
        <dbReference type="ChEBI" id="CHEBI:52392"/>
        <dbReference type="ChEBI" id="CHEBI:75449"/>
    </reaction>
    <physiologicalReaction direction="left-to-right" evidence="26">
        <dbReference type="Rhea" id="RHEA:38516"/>
    </physiologicalReaction>
</comment>
<comment type="subcellular location">
    <subcellularLocation>
        <location evidence="2">Cell projection</location>
        <location evidence="2">Dendritic spine membrane</location>
        <topology evidence="2">Multi-pass membrane protein</topology>
    </subcellularLocation>
    <subcellularLocation>
        <location evidence="3">Early endosome membrane</location>
        <topology evidence="3">Multi-pass membrane protein</topology>
    </subcellularLocation>
    <subcellularLocation>
        <location evidence="22">Postsynaptic density membrane</location>
        <topology evidence="22">Multi-pass membrane protein</topology>
    </subcellularLocation>
</comment>
<dbReference type="CTD" id="32343"/>
<evidence type="ECO:0000256" key="27">
    <source>
        <dbReference type="ARBA" id="ARBA00052106"/>
    </source>
</evidence>
<evidence type="ECO:0000256" key="11">
    <source>
        <dbReference type="ARBA" id="ARBA00022837"/>
    </source>
</evidence>
<dbReference type="GO" id="GO:0046872">
    <property type="term" value="F:metal ion binding"/>
    <property type="evidence" value="ECO:0007669"/>
    <property type="project" value="UniProtKB-KW"/>
</dbReference>
<evidence type="ECO:0000313" key="38">
    <source>
        <dbReference type="Proteomes" id="UP000494040"/>
    </source>
</evidence>
<evidence type="ECO:0000256" key="6">
    <source>
        <dbReference type="ARBA" id="ARBA00022553"/>
    </source>
</evidence>
<feature type="coiled-coil region" evidence="33">
    <location>
        <begin position="853"/>
        <end position="880"/>
    </location>
</feature>
<dbReference type="GO" id="GO:0047372">
    <property type="term" value="F:monoacylglycerol lipase activity"/>
    <property type="evidence" value="ECO:0007669"/>
    <property type="project" value="UniProtKB-ARBA"/>
</dbReference>
<dbReference type="EC" id="3.1.1.116" evidence="21"/>
<keyword evidence="13 35" id="KW-1133">Transmembrane helix</keyword>
<dbReference type="GO" id="GO:0032591">
    <property type="term" value="C:dendritic spine membrane"/>
    <property type="evidence" value="ECO:0007669"/>
    <property type="project" value="UniProtKB-SubCell"/>
</dbReference>
<comment type="catalytic activity">
    <reaction evidence="24">
        <text>1-(9Z-octadecenoyl)-2-octadecanoyl-sn-glycerol + H2O = 2-octadecanoylglycerol + (9Z)-octadecenoate + H(+)</text>
        <dbReference type="Rhea" id="RHEA:38519"/>
        <dbReference type="ChEBI" id="CHEBI:15377"/>
        <dbReference type="ChEBI" id="CHEBI:15378"/>
        <dbReference type="ChEBI" id="CHEBI:30823"/>
        <dbReference type="ChEBI" id="CHEBI:75448"/>
        <dbReference type="ChEBI" id="CHEBI:75456"/>
    </reaction>
    <physiologicalReaction direction="left-to-right" evidence="24">
        <dbReference type="Rhea" id="RHEA:38520"/>
    </physiologicalReaction>
</comment>
<keyword evidence="11" id="KW-0106">Calcium</keyword>
<evidence type="ECO:0000256" key="3">
    <source>
        <dbReference type="ARBA" id="ARBA00004520"/>
    </source>
</evidence>
<feature type="transmembrane region" description="Helical" evidence="35">
    <location>
        <begin position="18"/>
        <end position="41"/>
    </location>
</feature>
<feature type="transmembrane region" description="Helical" evidence="35">
    <location>
        <begin position="140"/>
        <end position="165"/>
    </location>
</feature>
<dbReference type="Pfam" id="PF01764">
    <property type="entry name" value="Lipase_3"/>
    <property type="match status" value="1"/>
</dbReference>
<evidence type="ECO:0000256" key="30">
    <source>
        <dbReference type="ARBA" id="ARBA00071957"/>
    </source>
</evidence>
<comment type="catalytic activity">
    <reaction evidence="28">
        <text>1-(9Z-octadecenoyl)-2-O-(5Z,8Z,11Z,14Z-eicosatetraenyl)-sn-glycerol + H2O = 2-O-(5Z,8Z,11Z,14Z)-eicosatetraenylglycerol + (9Z)-octadecenoate + H(+)</text>
        <dbReference type="Rhea" id="RHEA:38527"/>
        <dbReference type="ChEBI" id="CHEBI:15377"/>
        <dbReference type="ChEBI" id="CHEBI:15378"/>
        <dbReference type="ChEBI" id="CHEBI:30823"/>
        <dbReference type="ChEBI" id="CHEBI:75913"/>
        <dbReference type="ChEBI" id="CHEBI:75914"/>
    </reaction>
    <physiologicalReaction direction="left-to-right" evidence="28">
        <dbReference type="Rhea" id="RHEA:38528"/>
    </physiologicalReaction>
</comment>
<comment type="similarity">
    <text evidence="4">Belongs to the AB hydrolase superfamily. Lipase family.</text>
</comment>
<dbReference type="OMA" id="YCMVAPE"/>
<dbReference type="InterPro" id="IPR029058">
    <property type="entry name" value="AB_hydrolase_fold"/>
</dbReference>
<evidence type="ECO:0000256" key="29">
    <source>
        <dbReference type="ARBA" id="ARBA00063298"/>
    </source>
</evidence>